<evidence type="ECO:0000313" key="2">
    <source>
        <dbReference type="Proteomes" id="UP000005801"/>
    </source>
</evidence>
<organism evidence="1 2">
    <name type="scientific">Plesiocystis pacifica SIR-1</name>
    <dbReference type="NCBI Taxonomy" id="391625"/>
    <lineage>
        <taxon>Bacteria</taxon>
        <taxon>Pseudomonadati</taxon>
        <taxon>Myxococcota</taxon>
        <taxon>Polyangia</taxon>
        <taxon>Nannocystales</taxon>
        <taxon>Nannocystaceae</taxon>
        <taxon>Plesiocystis</taxon>
    </lineage>
</organism>
<proteinExistence type="predicted"/>
<dbReference type="AlphaFoldDB" id="A6G0S3"/>
<sequence>MARVRRRGRMGQRYRLLTIFAVVDDATPSLPHVHD</sequence>
<protein>
    <submittedName>
        <fullName evidence="1">Uncharacterized protein</fullName>
    </submittedName>
</protein>
<accession>A6G0S3</accession>
<comment type="caution">
    <text evidence="1">The sequence shown here is derived from an EMBL/GenBank/DDBJ whole genome shotgun (WGS) entry which is preliminary data.</text>
</comment>
<name>A6G0S3_9BACT</name>
<evidence type="ECO:0000313" key="1">
    <source>
        <dbReference type="EMBL" id="EDM80461.1"/>
    </source>
</evidence>
<gene>
    <name evidence="1" type="ORF">PPSIR1_41659</name>
</gene>
<keyword evidence="2" id="KW-1185">Reference proteome</keyword>
<dbReference type="EMBL" id="ABCS01000010">
    <property type="protein sequence ID" value="EDM80461.1"/>
    <property type="molecule type" value="Genomic_DNA"/>
</dbReference>
<reference evidence="1 2" key="1">
    <citation type="submission" date="2007-06" db="EMBL/GenBank/DDBJ databases">
        <authorList>
            <person name="Shimkets L."/>
            <person name="Ferriera S."/>
            <person name="Johnson J."/>
            <person name="Kravitz S."/>
            <person name="Beeson K."/>
            <person name="Sutton G."/>
            <person name="Rogers Y.-H."/>
            <person name="Friedman R."/>
            <person name="Frazier M."/>
            <person name="Venter J.C."/>
        </authorList>
    </citation>
    <scope>NUCLEOTIDE SEQUENCE [LARGE SCALE GENOMIC DNA]</scope>
    <source>
        <strain evidence="1 2">SIR-1</strain>
    </source>
</reference>
<dbReference type="Proteomes" id="UP000005801">
    <property type="component" value="Unassembled WGS sequence"/>
</dbReference>